<feature type="region of interest" description="Disordered" evidence="1">
    <location>
        <begin position="1"/>
        <end position="42"/>
    </location>
</feature>
<name>A0ABR2QEX0_9ROSI</name>
<feature type="region of interest" description="Disordered" evidence="1">
    <location>
        <begin position="151"/>
        <end position="171"/>
    </location>
</feature>
<organism evidence="2 3">
    <name type="scientific">Hibiscus sabdariffa</name>
    <name type="common">roselle</name>
    <dbReference type="NCBI Taxonomy" id="183260"/>
    <lineage>
        <taxon>Eukaryota</taxon>
        <taxon>Viridiplantae</taxon>
        <taxon>Streptophyta</taxon>
        <taxon>Embryophyta</taxon>
        <taxon>Tracheophyta</taxon>
        <taxon>Spermatophyta</taxon>
        <taxon>Magnoliopsida</taxon>
        <taxon>eudicotyledons</taxon>
        <taxon>Gunneridae</taxon>
        <taxon>Pentapetalae</taxon>
        <taxon>rosids</taxon>
        <taxon>malvids</taxon>
        <taxon>Malvales</taxon>
        <taxon>Malvaceae</taxon>
        <taxon>Malvoideae</taxon>
        <taxon>Hibiscus</taxon>
    </lineage>
</organism>
<sequence>MYKDSDGRSSDGISIVPMLERSSASSTPLKEQRVVKKVHNSDGEDGISEMVYMEDEDVAMGHDSEYIAKSSSPTREVDSLNATEKNIADNVAAALKDNGGKGMHSGFIEQEVGPWMVVDNRRKRMSLNERNDNGLNEKGDQMKGSHYAALASKNINEQGLNDRGTGSGQVS</sequence>
<evidence type="ECO:0000313" key="2">
    <source>
        <dbReference type="EMBL" id="KAK8999192.1"/>
    </source>
</evidence>
<comment type="caution">
    <text evidence="2">The sequence shown here is derived from an EMBL/GenBank/DDBJ whole genome shotgun (WGS) entry which is preliminary data.</text>
</comment>
<keyword evidence="3" id="KW-1185">Reference proteome</keyword>
<evidence type="ECO:0000256" key="1">
    <source>
        <dbReference type="SAM" id="MobiDB-lite"/>
    </source>
</evidence>
<protein>
    <submittedName>
        <fullName evidence="2">Uncharacterized protein</fullName>
    </submittedName>
</protein>
<feature type="compositionally biased region" description="Basic and acidic residues" evidence="1">
    <location>
        <begin position="30"/>
        <end position="42"/>
    </location>
</feature>
<reference evidence="2 3" key="1">
    <citation type="journal article" date="2024" name="G3 (Bethesda)">
        <title>Genome assembly of Hibiscus sabdariffa L. provides insights into metabolisms of medicinal natural products.</title>
        <authorList>
            <person name="Kim T."/>
        </authorList>
    </citation>
    <scope>NUCLEOTIDE SEQUENCE [LARGE SCALE GENOMIC DNA]</scope>
    <source>
        <strain evidence="2">TK-2024</strain>
        <tissue evidence="2">Old leaves</tissue>
    </source>
</reference>
<dbReference type="EMBL" id="JBBPBN010000040">
    <property type="protein sequence ID" value="KAK8999192.1"/>
    <property type="molecule type" value="Genomic_DNA"/>
</dbReference>
<proteinExistence type="predicted"/>
<dbReference type="Proteomes" id="UP001396334">
    <property type="component" value="Unassembled WGS sequence"/>
</dbReference>
<accession>A0ABR2QEX0</accession>
<gene>
    <name evidence="2" type="ORF">V6N11_070368</name>
</gene>
<evidence type="ECO:0000313" key="3">
    <source>
        <dbReference type="Proteomes" id="UP001396334"/>
    </source>
</evidence>